<feature type="coiled-coil region" evidence="1">
    <location>
        <begin position="57"/>
        <end position="84"/>
    </location>
</feature>
<evidence type="ECO:0000313" key="3">
    <source>
        <dbReference type="Proteomes" id="UP000005089"/>
    </source>
</evidence>
<dbReference type="eggNOG" id="ENOG5032XB4">
    <property type="taxonomic scope" value="Bacteria"/>
</dbReference>
<dbReference type="EMBL" id="GG658170">
    <property type="protein sequence ID" value="EEO29270.1"/>
    <property type="molecule type" value="Genomic_DNA"/>
</dbReference>
<dbReference type="InterPro" id="IPR008840">
    <property type="entry name" value="Sipho_Gp157"/>
</dbReference>
<evidence type="ECO:0000313" key="2">
    <source>
        <dbReference type="EMBL" id="EEO29270.1"/>
    </source>
</evidence>
<dbReference type="Pfam" id="PF05565">
    <property type="entry name" value="Sipho_Gp157"/>
    <property type="match status" value="1"/>
</dbReference>
<gene>
    <name evidence="2" type="ORF">OFBG_00298</name>
</gene>
<accession>C3X7U4</accession>
<dbReference type="Proteomes" id="UP000005089">
    <property type="component" value="Unassembled WGS sequence"/>
</dbReference>
<keyword evidence="1" id="KW-0175">Coiled coil</keyword>
<dbReference type="OrthoDB" id="8115937at2"/>
<protein>
    <submittedName>
        <fullName evidence="2">Siphovirus Gp157</fullName>
    </submittedName>
</protein>
<evidence type="ECO:0000256" key="1">
    <source>
        <dbReference type="SAM" id="Coils"/>
    </source>
</evidence>
<reference evidence="2 3" key="1">
    <citation type="submission" date="2009-02" db="EMBL/GenBank/DDBJ databases">
        <title>The Genome Sequence of Oxalobacter formigenes OXCC13.</title>
        <authorList>
            <consortium name="The Broad Institute Genome Sequencing Platform"/>
            <person name="Ward D."/>
            <person name="Young S.K."/>
            <person name="Kodira C.D."/>
            <person name="Zeng Q."/>
            <person name="Koehrsen M."/>
            <person name="Alvarado L."/>
            <person name="Berlin A."/>
            <person name="Borenstein D."/>
            <person name="Chen Z."/>
            <person name="Engels R."/>
            <person name="Freedman E."/>
            <person name="Gellesch M."/>
            <person name="Goldberg J."/>
            <person name="Griggs A."/>
            <person name="Gujja S."/>
            <person name="Heiman D."/>
            <person name="Hepburn T."/>
            <person name="Howarth C."/>
            <person name="Jen D."/>
            <person name="Larson L."/>
            <person name="Lewis B."/>
            <person name="Mehta T."/>
            <person name="Park D."/>
            <person name="Pearson M."/>
            <person name="Roberts A."/>
            <person name="Saif S."/>
            <person name="Shea T."/>
            <person name="Shenoy N."/>
            <person name="Sisk P."/>
            <person name="Stolte C."/>
            <person name="Sykes S."/>
            <person name="Walk T."/>
            <person name="White J."/>
            <person name="Yandava C."/>
            <person name="Allison M.J."/>
            <person name="Lander E."/>
            <person name="Nusbaum C."/>
            <person name="Galagan J."/>
            <person name="Birren B."/>
        </authorList>
    </citation>
    <scope>NUCLEOTIDE SEQUENCE [LARGE SCALE GENOMIC DNA]</scope>
    <source>
        <strain evidence="2 3">OXCC13</strain>
    </source>
</reference>
<dbReference type="HOGENOM" id="CLU_124446_1_0_4"/>
<dbReference type="STRING" id="847.BRW83_1975"/>
<dbReference type="AlphaFoldDB" id="C3X7U4"/>
<keyword evidence="3" id="KW-1185">Reference proteome</keyword>
<dbReference type="RefSeq" id="WP_005879632.1">
    <property type="nucleotide sequence ID" value="NZ_CP019430.1"/>
</dbReference>
<sequence length="167" mass="18513">MTSLYQLTAELEAMRLKLIENGADEQTIADTLDGEALDFDNKILACAYAKKDLEAIAEGRKEAVREMQESLRATERQIERLDEYMITAMLTVDRLNIPGKHFNVDVKGKAQSVIIDDPASIPPFYYRTPEPKAPTPVIDKKAIADAIKQGAVVPGAKLDNGKRLVIK</sequence>
<organism evidence="2 3">
    <name type="scientific">Oxalobacter formigenes OXCC13</name>
    <dbReference type="NCBI Taxonomy" id="556269"/>
    <lineage>
        <taxon>Bacteria</taxon>
        <taxon>Pseudomonadati</taxon>
        <taxon>Pseudomonadota</taxon>
        <taxon>Betaproteobacteria</taxon>
        <taxon>Burkholderiales</taxon>
        <taxon>Oxalobacteraceae</taxon>
        <taxon>Oxalobacter</taxon>
    </lineage>
</organism>
<proteinExistence type="predicted"/>
<name>C3X7U4_OXAFO</name>
<dbReference type="GeneID" id="77135801"/>